<evidence type="ECO:0000313" key="4">
    <source>
        <dbReference type="Proteomes" id="UP000250140"/>
    </source>
</evidence>
<reference evidence="3 4" key="1">
    <citation type="journal article" date="2016" name="Nat. Commun.">
        <title>Ectomycorrhizal ecology is imprinted in the genome of the dominant symbiotic fungus Cenococcum geophilum.</title>
        <authorList>
            <consortium name="DOE Joint Genome Institute"/>
            <person name="Peter M."/>
            <person name="Kohler A."/>
            <person name="Ohm R.A."/>
            <person name="Kuo A."/>
            <person name="Krutzmann J."/>
            <person name="Morin E."/>
            <person name="Arend M."/>
            <person name="Barry K.W."/>
            <person name="Binder M."/>
            <person name="Choi C."/>
            <person name="Clum A."/>
            <person name="Copeland A."/>
            <person name="Grisel N."/>
            <person name="Haridas S."/>
            <person name="Kipfer T."/>
            <person name="LaButti K."/>
            <person name="Lindquist E."/>
            <person name="Lipzen A."/>
            <person name="Maire R."/>
            <person name="Meier B."/>
            <person name="Mihaltcheva S."/>
            <person name="Molinier V."/>
            <person name="Murat C."/>
            <person name="Poggeler S."/>
            <person name="Quandt C.A."/>
            <person name="Sperisen C."/>
            <person name="Tritt A."/>
            <person name="Tisserant E."/>
            <person name="Crous P.W."/>
            <person name="Henrissat B."/>
            <person name="Nehls U."/>
            <person name="Egli S."/>
            <person name="Spatafora J.W."/>
            <person name="Grigoriev I.V."/>
            <person name="Martin F.M."/>
        </authorList>
    </citation>
    <scope>NUCLEOTIDE SEQUENCE [LARGE SCALE GENOMIC DNA]</scope>
    <source>
        <strain evidence="3 4">CBS 207.34</strain>
    </source>
</reference>
<gene>
    <name evidence="3" type="ORF">AOQ84DRAFT_442469</name>
</gene>
<dbReference type="PANTHER" id="PTHR10039">
    <property type="entry name" value="AMELOGENIN"/>
    <property type="match status" value="1"/>
</dbReference>
<dbReference type="SUPFAM" id="SSF52540">
    <property type="entry name" value="P-loop containing nucleoside triphosphate hydrolases"/>
    <property type="match status" value="1"/>
</dbReference>
<proteinExistence type="predicted"/>
<evidence type="ECO:0000256" key="1">
    <source>
        <dbReference type="ARBA" id="ARBA00022737"/>
    </source>
</evidence>
<dbReference type="Pfam" id="PF24883">
    <property type="entry name" value="NPHP3_N"/>
    <property type="match status" value="1"/>
</dbReference>
<dbReference type="EMBL" id="KV750674">
    <property type="protein sequence ID" value="OCL03816.1"/>
    <property type="molecule type" value="Genomic_DNA"/>
</dbReference>
<evidence type="ECO:0000313" key="3">
    <source>
        <dbReference type="EMBL" id="OCL03816.1"/>
    </source>
</evidence>
<dbReference type="Proteomes" id="UP000250140">
    <property type="component" value="Unassembled WGS sequence"/>
</dbReference>
<sequence>MDPLTIFSLGCGIMQVISFSHETLSIIKCDPKTLNKDELDLLDAASGLVRVIEELETLLSKVAPRSGSKSSLTAARKTMQYWRYESEIDRLEKAMNGFQSVMDSGLLSRLCGKAGSGKSTLMKFLVDHPKTSTALTKWRQNVTILEFFLWNSGSQMQRSIKGLLCSLLYRLLDTQRTLLQQLLSEEPLLQAKEKHFDWSVIDLRRLIIRTLSIQPSPVCIFLDGLDEISNPDRPSDLLKLIEGFDDAPSTKICVSSRPEPAFHLWLGDRPQLKLQALTAKDIRTFVQGSLKNFKGMPETLKNDQKVGQTLEELVILIVEKADGVFLWVWLVLISLETGL</sequence>
<organism evidence="3 4">
    <name type="scientific">Glonium stellatum</name>
    <dbReference type="NCBI Taxonomy" id="574774"/>
    <lineage>
        <taxon>Eukaryota</taxon>
        <taxon>Fungi</taxon>
        <taxon>Dikarya</taxon>
        <taxon>Ascomycota</taxon>
        <taxon>Pezizomycotina</taxon>
        <taxon>Dothideomycetes</taxon>
        <taxon>Pleosporomycetidae</taxon>
        <taxon>Gloniales</taxon>
        <taxon>Gloniaceae</taxon>
        <taxon>Glonium</taxon>
    </lineage>
</organism>
<dbReference type="AlphaFoldDB" id="A0A8E2ES40"/>
<dbReference type="InterPro" id="IPR056884">
    <property type="entry name" value="NPHP3-like_N"/>
</dbReference>
<feature type="domain" description="Nephrocystin 3-like N-terminal" evidence="2">
    <location>
        <begin position="106"/>
        <end position="257"/>
    </location>
</feature>
<keyword evidence="1" id="KW-0677">Repeat</keyword>
<dbReference type="PANTHER" id="PTHR10039:SF5">
    <property type="entry name" value="NACHT DOMAIN-CONTAINING PROTEIN"/>
    <property type="match status" value="1"/>
</dbReference>
<protein>
    <recommendedName>
        <fullName evidence="2">Nephrocystin 3-like N-terminal domain-containing protein</fullName>
    </recommendedName>
</protein>
<dbReference type="InterPro" id="IPR027417">
    <property type="entry name" value="P-loop_NTPase"/>
</dbReference>
<name>A0A8E2ES40_9PEZI</name>
<dbReference type="OrthoDB" id="443402at2759"/>
<dbReference type="Gene3D" id="3.40.50.300">
    <property type="entry name" value="P-loop containing nucleotide triphosphate hydrolases"/>
    <property type="match status" value="1"/>
</dbReference>
<keyword evidence="4" id="KW-1185">Reference proteome</keyword>
<accession>A0A8E2ES40</accession>
<evidence type="ECO:0000259" key="2">
    <source>
        <dbReference type="Pfam" id="PF24883"/>
    </source>
</evidence>